<dbReference type="Gene3D" id="1.10.10.1400">
    <property type="entry name" value="Terminase, small subunit, N-terminal DNA-binding domain, HTH motif"/>
    <property type="match status" value="1"/>
</dbReference>
<sequence>MAKQLTRKQQRLCEIIVSHPEFSHEQAAVEAGYQLSGARGRASYNLRQPHVRRYIDELRKILLPALNRENVAFRLQEIIEIPLEAHNFNPNARVSAAREVGRMYGWGKEEVHHTHELEGLEDFTVVFHTEDEVDDGESS</sequence>
<evidence type="ECO:0008006" key="2">
    <source>
        <dbReference type="Google" id="ProtNLM"/>
    </source>
</evidence>
<dbReference type="EMBL" id="LAZR01000553">
    <property type="protein sequence ID" value="KKN64516.1"/>
    <property type="molecule type" value="Genomic_DNA"/>
</dbReference>
<gene>
    <name evidence="1" type="ORF">LCGC14_0491290</name>
</gene>
<dbReference type="AlphaFoldDB" id="A0A0F9UTJ9"/>
<reference evidence="1" key="1">
    <citation type="journal article" date="2015" name="Nature">
        <title>Complex archaea that bridge the gap between prokaryotes and eukaryotes.</title>
        <authorList>
            <person name="Spang A."/>
            <person name="Saw J.H."/>
            <person name="Jorgensen S.L."/>
            <person name="Zaremba-Niedzwiedzka K."/>
            <person name="Martijn J."/>
            <person name="Lind A.E."/>
            <person name="van Eijk R."/>
            <person name="Schleper C."/>
            <person name="Guy L."/>
            <person name="Ettema T.J."/>
        </authorList>
    </citation>
    <scope>NUCLEOTIDE SEQUENCE</scope>
</reference>
<accession>A0A0F9UTJ9</accession>
<name>A0A0F9UTJ9_9ZZZZ</name>
<dbReference type="InterPro" id="IPR038713">
    <property type="entry name" value="Terminase_Gp1_N_sf"/>
</dbReference>
<dbReference type="GO" id="GO:0051276">
    <property type="term" value="P:chromosome organization"/>
    <property type="evidence" value="ECO:0007669"/>
    <property type="project" value="InterPro"/>
</dbReference>
<evidence type="ECO:0000313" key="1">
    <source>
        <dbReference type="EMBL" id="KKN64516.1"/>
    </source>
</evidence>
<organism evidence="1">
    <name type="scientific">marine sediment metagenome</name>
    <dbReference type="NCBI Taxonomy" id="412755"/>
    <lineage>
        <taxon>unclassified sequences</taxon>
        <taxon>metagenomes</taxon>
        <taxon>ecological metagenomes</taxon>
    </lineage>
</organism>
<dbReference type="InterPro" id="IPR005335">
    <property type="entry name" value="Terminase_ssu"/>
</dbReference>
<proteinExistence type="predicted"/>
<protein>
    <recommendedName>
        <fullName evidence="2">Terminase small subunit</fullName>
    </recommendedName>
</protein>
<dbReference type="Pfam" id="PF03592">
    <property type="entry name" value="Terminase_2"/>
    <property type="match status" value="1"/>
</dbReference>
<comment type="caution">
    <text evidence="1">The sequence shown here is derived from an EMBL/GenBank/DDBJ whole genome shotgun (WGS) entry which is preliminary data.</text>
</comment>